<evidence type="ECO:0000256" key="1">
    <source>
        <dbReference type="ARBA" id="ARBA00023002"/>
    </source>
</evidence>
<dbReference type="Proteomes" id="UP000076923">
    <property type="component" value="Unassembled WGS sequence"/>
</dbReference>
<feature type="domain" description="FAD dependent oxidoreductase" evidence="2">
    <location>
        <begin position="4"/>
        <end position="325"/>
    </location>
</feature>
<dbReference type="Gene3D" id="3.50.50.60">
    <property type="entry name" value="FAD/NAD(P)-binding domain"/>
    <property type="match status" value="1"/>
</dbReference>
<dbReference type="PANTHER" id="PTHR13847:SF289">
    <property type="entry name" value="GLYCINE OXIDASE"/>
    <property type="match status" value="1"/>
</dbReference>
<dbReference type="Pfam" id="PF01266">
    <property type="entry name" value="DAO"/>
    <property type="match status" value="1"/>
</dbReference>
<keyword evidence="1" id="KW-0560">Oxidoreductase</keyword>
<dbReference type="InterPro" id="IPR006076">
    <property type="entry name" value="FAD-dep_OxRdtase"/>
</dbReference>
<accession>A0A176TBI7</accession>
<evidence type="ECO:0000313" key="4">
    <source>
        <dbReference type="Proteomes" id="UP000076923"/>
    </source>
</evidence>
<gene>
    <name evidence="3" type="ORF">LPB303_07520</name>
</gene>
<dbReference type="GO" id="GO:0016491">
    <property type="term" value="F:oxidoreductase activity"/>
    <property type="evidence" value="ECO:0007669"/>
    <property type="project" value="UniProtKB-KW"/>
</dbReference>
<dbReference type="SUPFAM" id="SSF54373">
    <property type="entry name" value="FAD-linked reductases, C-terminal domain"/>
    <property type="match status" value="1"/>
</dbReference>
<protein>
    <submittedName>
        <fullName evidence="3">FAD-dependent oxidoreductase</fullName>
    </submittedName>
</protein>
<dbReference type="GO" id="GO:0005737">
    <property type="term" value="C:cytoplasm"/>
    <property type="evidence" value="ECO:0007669"/>
    <property type="project" value="TreeGrafter"/>
</dbReference>
<dbReference type="SUPFAM" id="SSF51971">
    <property type="entry name" value="Nucleotide-binding domain"/>
    <property type="match status" value="1"/>
</dbReference>
<dbReference type="PANTHER" id="PTHR13847">
    <property type="entry name" value="SARCOSINE DEHYDROGENASE-RELATED"/>
    <property type="match status" value="1"/>
</dbReference>
<reference evidence="3 4" key="1">
    <citation type="submission" date="2016-02" db="EMBL/GenBank/DDBJ databases">
        <title>Draft genome sequence of Polaribacter atrinae KACC17473.</title>
        <authorList>
            <person name="Shin S.-K."/>
            <person name="Yi H."/>
        </authorList>
    </citation>
    <scope>NUCLEOTIDE SEQUENCE [LARGE SCALE GENOMIC DNA]</scope>
    <source>
        <strain evidence="3 4">KACC 17473</strain>
    </source>
</reference>
<sequence length="352" mass="39988">MKVDYIIVGLGLAGLAFAEELIAAKKTFIVFEDDSQTSSLVAGGVYNPVILKRFTPVWNAKEQLDIALPFYKRIEEKLNIIIDQKFVIKKSFKSVEDQNNWFGALDKPKLTDYLDPKLDTNSYHGVLADFSFGNVNETGRIDTEKLIQAYRAYLESENLIRFEQFKHKELNIEEESLTYKDLKASKIVFCEGFGVVENPYFNYLPINEAKGELLTIHAPELNIDFLLKSTLFVMPLGDHTYKVGATFNWTDKTSDPSEEGKEELVEKLKKVLNVPYTIVSQSAGIRPTVSGRRPLVGIHPDYAQLIVLNGLGTRGVMIAPTVAKNLFNHIYNDESLDEEIDIIRFKHLKDKR</sequence>
<dbReference type="EMBL" id="LVWE01000029">
    <property type="protein sequence ID" value="OAD45242.1"/>
    <property type="molecule type" value="Genomic_DNA"/>
</dbReference>
<dbReference type="InterPro" id="IPR036188">
    <property type="entry name" value="FAD/NAD-bd_sf"/>
</dbReference>
<keyword evidence="4" id="KW-1185">Reference proteome</keyword>
<organism evidence="3 4">
    <name type="scientific">Polaribacter atrinae</name>
    <dbReference type="NCBI Taxonomy" id="1333662"/>
    <lineage>
        <taxon>Bacteria</taxon>
        <taxon>Pseudomonadati</taxon>
        <taxon>Bacteroidota</taxon>
        <taxon>Flavobacteriia</taxon>
        <taxon>Flavobacteriales</taxon>
        <taxon>Flavobacteriaceae</taxon>
    </lineage>
</organism>
<name>A0A176TBI7_9FLAO</name>
<proteinExistence type="predicted"/>
<comment type="caution">
    <text evidence="3">The sequence shown here is derived from an EMBL/GenBank/DDBJ whole genome shotgun (WGS) entry which is preliminary data.</text>
</comment>
<dbReference type="RefSeq" id="WP_068449411.1">
    <property type="nucleotide sequence ID" value="NZ_CP150660.1"/>
</dbReference>
<dbReference type="STRING" id="1333662.LPB303_07520"/>
<dbReference type="OrthoDB" id="214253at2"/>
<dbReference type="AlphaFoldDB" id="A0A176TBI7"/>
<evidence type="ECO:0000313" key="3">
    <source>
        <dbReference type="EMBL" id="OAD45242.1"/>
    </source>
</evidence>
<evidence type="ECO:0000259" key="2">
    <source>
        <dbReference type="Pfam" id="PF01266"/>
    </source>
</evidence>
<dbReference type="Gene3D" id="3.30.9.10">
    <property type="entry name" value="D-Amino Acid Oxidase, subunit A, domain 2"/>
    <property type="match status" value="1"/>
</dbReference>